<comment type="caution">
    <text evidence="1">The sequence shown here is derived from an EMBL/GenBank/DDBJ whole genome shotgun (WGS) entry which is preliminary data.</text>
</comment>
<keyword evidence="2" id="KW-1185">Reference proteome</keyword>
<protein>
    <submittedName>
        <fullName evidence="1">Uncharacterized protein</fullName>
    </submittedName>
</protein>
<reference evidence="1 2" key="1">
    <citation type="submission" date="2018-04" db="EMBL/GenBank/DDBJ databases">
        <authorList>
            <person name="Zhang X."/>
            <person name="Yuan J."/>
            <person name="Li F."/>
            <person name="Xiang J."/>
        </authorList>
    </citation>
    <scope>NUCLEOTIDE SEQUENCE [LARGE SCALE GENOMIC DNA]</scope>
    <source>
        <tissue evidence="1">Muscle</tissue>
    </source>
</reference>
<organism evidence="1 2">
    <name type="scientific">Penaeus vannamei</name>
    <name type="common">Whiteleg shrimp</name>
    <name type="synonym">Litopenaeus vannamei</name>
    <dbReference type="NCBI Taxonomy" id="6689"/>
    <lineage>
        <taxon>Eukaryota</taxon>
        <taxon>Metazoa</taxon>
        <taxon>Ecdysozoa</taxon>
        <taxon>Arthropoda</taxon>
        <taxon>Crustacea</taxon>
        <taxon>Multicrustacea</taxon>
        <taxon>Malacostraca</taxon>
        <taxon>Eumalacostraca</taxon>
        <taxon>Eucarida</taxon>
        <taxon>Decapoda</taxon>
        <taxon>Dendrobranchiata</taxon>
        <taxon>Penaeoidea</taxon>
        <taxon>Penaeidae</taxon>
        <taxon>Penaeus</taxon>
    </lineage>
</organism>
<evidence type="ECO:0000313" key="2">
    <source>
        <dbReference type="Proteomes" id="UP000283509"/>
    </source>
</evidence>
<reference evidence="1 2" key="2">
    <citation type="submission" date="2019-01" db="EMBL/GenBank/DDBJ databases">
        <title>The decoding of complex shrimp genome reveals the adaptation for benthos swimmer, frequently molting mechanism and breeding impact on genome.</title>
        <authorList>
            <person name="Sun Y."/>
            <person name="Gao Y."/>
            <person name="Yu Y."/>
        </authorList>
    </citation>
    <scope>NUCLEOTIDE SEQUENCE [LARGE SCALE GENOMIC DNA]</scope>
    <source>
        <tissue evidence="1">Muscle</tissue>
    </source>
</reference>
<evidence type="ECO:0000313" key="1">
    <source>
        <dbReference type="EMBL" id="ROT74726.1"/>
    </source>
</evidence>
<dbReference type="OrthoDB" id="120976at2759"/>
<dbReference type="EMBL" id="QCYY01001852">
    <property type="protein sequence ID" value="ROT74726.1"/>
    <property type="molecule type" value="Genomic_DNA"/>
</dbReference>
<dbReference type="AlphaFoldDB" id="A0A423TE69"/>
<accession>A0A423TE69</accession>
<gene>
    <name evidence="1" type="ORF">C7M84_006751</name>
</gene>
<sequence length="105" mass="11176">MSAAPLKPLPKVGRVNLVVGGVTGDTVDGACRVVRALQPKRKGYFSLAFPDILLEGGACDLLVERLAREKVKVTGALRASPSVGPEEEERLVALTRKALDCFFAV</sequence>
<dbReference type="Proteomes" id="UP000283509">
    <property type="component" value="Unassembled WGS sequence"/>
</dbReference>
<proteinExistence type="predicted"/>
<name>A0A423TE69_PENVA</name>